<keyword evidence="4" id="KW-1185">Reference proteome</keyword>
<evidence type="ECO:0000313" key="4">
    <source>
        <dbReference type="Proteomes" id="UP000738349"/>
    </source>
</evidence>
<evidence type="ECO:0000256" key="2">
    <source>
        <dbReference type="SAM" id="Phobius"/>
    </source>
</evidence>
<evidence type="ECO:0008006" key="5">
    <source>
        <dbReference type="Google" id="ProtNLM"/>
    </source>
</evidence>
<feature type="transmembrane region" description="Helical" evidence="2">
    <location>
        <begin position="207"/>
        <end position="234"/>
    </location>
</feature>
<feature type="transmembrane region" description="Helical" evidence="2">
    <location>
        <begin position="168"/>
        <end position="186"/>
    </location>
</feature>
<feature type="transmembrane region" description="Helical" evidence="2">
    <location>
        <begin position="90"/>
        <end position="114"/>
    </location>
</feature>
<feature type="transmembrane region" description="Helical" evidence="2">
    <location>
        <begin position="20"/>
        <end position="39"/>
    </location>
</feature>
<proteinExistence type="predicted"/>
<evidence type="ECO:0000313" key="3">
    <source>
        <dbReference type="EMBL" id="KAH7160625.1"/>
    </source>
</evidence>
<feature type="transmembrane region" description="Helical" evidence="2">
    <location>
        <begin position="60"/>
        <end position="78"/>
    </location>
</feature>
<feature type="region of interest" description="Disordered" evidence="1">
    <location>
        <begin position="345"/>
        <end position="387"/>
    </location>
</feature>
<comment type="caution">
    <text evidence="3">The sequence shown here is derived from an EMBL/GenBank/DDBJ whole genome shotgun (WGS) entry which is preliminary data.</text>
</comment>
<reference evidence="3" key="1">
    <citation type="journal article" date="2021" name="Nat. Commun.">
        <title>Genetic determinants of endophytism in the Arabidopsis root mycobiome.</title>
        <authorList>
            <person name="Mesny F."/>
            <person name="Miyauchi S."/>
            <person name="Thiergart T."/>
            <person name="Pickel B."/>
            <person name="Atanasova L."/>
            <person name="Karlsson M."/>
            <person name="Huettel B."/>
            <person name="Barry K.W."/>
            <person name="Haridas S."/>
            <person name="Chen C."/>
            <person name="Bauer D."/>
            <person name="Andreopoulos W."/>
            <person name="Pangilinan J."/>
            <person name="LaButti K."/>
            <person name="Riley R."/>
            <person name="Lipzen A."/>
            <person name="Clum A."/>
            <person name="Drula E."/>
            <person name="Henrissat B."/>
            <person name="Kohler A."/>
            <person name="Grigoriev I.V."/>
            <person name="Martin F.M."/>
            <person name="Hacquard S."/>
        </authorList>
    </citation>
    <scope>NUCLEOTIDE SEQUENCE</scope>
    <source>
        <strain evidence="3">MPI-CAGE-AT-0147</strain>
    </source>
</reference>
<feature type="compositionally biased region" description="Low complexity" evidence="1">
    <location>
        <begin position="366"/>
        <end position="381"/>
    </location>
</feature>
<dbReference type="PANTHER" id="PTHR35179">
    <property type="entry name" value="PROTEIN CBG02620"/>
    <property type="match status" value="1"/>
</dbReference>
<sequence>MPGTLIPPWYAPDLPSCDDLTVVSVAWGFSLGLTAFGVIRASNQTLHQWRRTRRVTAYMIFIWLELVASTVIGGIGWGHVYGTIPPSFEFFFFMIIMWMFQIHCIMQIIINRIALLAISPTTVCRLRWGIFSILLVINISVGCVWIPARLQINPTWIHVNNIYDRLEKAIFAAIDVCLNLYFVYLVRSSLIEYGLTKYILLYRFNQVMIVLSLTMDILIIATMSLSNTFLYVIFHPLAYLVKLHIELSMADLIGKIVKATGPDLTCACVCHQNSIHPFAFTPNLDSSAPAEAGPAASIHRRMRRKWPKWPAPLRVIRRSHGGGDDAQGAVAGRNGIGLRRMPRTEEFGGRTHSCPTLPVRKDSGFATTSMASSGQSSSNKSATDHLD</sequence>
<name>A0A9P9FGF6_9HYPO</name>
<gene>
    <name evidence="3" type="ORF">EDB81DRAFT_320864</name>
</gene>
<dbReference type="AlphaFoldDB" id="A0A9P9FGF6"/>
<evidence type="ECO:0000256" key="1">
    <source>
        <dbReference type="SAM" id="MobiDB-lite"/>
    </source>
</evidence>
<organism evidence="3 4">
    <name type="scientific">Dactylonectria macrodidyma</name>
    <dbReference type="NCBI Taxonomy" id="307937"/>
    <lineage>
        <taxon>Eukaryota</taxon>
        <taxon>Fungi</taxon>
        <taxon>Dikarya</taxon>
        <taxon>Ascomycota</taxon>
        <taxon>Pezizomycotina</taxon>
        <taxon>Sordariomycetes</taxon>
        <taxon>Hypocreomycetidae</taxon>
        <taxon>Hypocreales</taxon>
        <taxon>Nectriaceae</taxon>
        <taxon>Dactylonectria</taxon>
    </lineage>
</organism>
<dbReference type="PANTHER" id="PTHR35179:SF1">
    <property type="entry name" value="INTEGRAL MEMBRANE PROTEIN"/>
    <property type="match status" value="1"/>
</dbReference>
<protein>
    <recommendedName>
        <fullName evidence="5">Integral membrane protein</fullName>
    </recommendedName>
</protein>
<keyword evidence="2" id="KW-1133">Transmembrane helix</keyword>
<keyword evidence="2" id="KW-0472">Membrane</keyword>
<dbReference type="Proteomes" id="UP000738349">
    <property type="component" value="Unassembled WGS sequence"/>
</dbReference>
<keyword evidence="2" id="KW-0812">Transmembrane</keyword>
<feature type="transmembrane region" description="Helical" evidence="2">
    <location>
        <begin position="126"/>
        <end position="148"/>
    </location>
</feature>
<dbReference type="EMBL" id="JAGMUV010000004">
    <property type="protein sequence ID" value="KAH7160625.1"/>
    <property type="molecule type" value="Genomic_DNA"/>
</dbReference>
<accession>A0A9P9FGF6</accession>
<dbReference type="OrthoDB" id="3205825at2759"/>